<evidence type="ECO:0000313" key="2">
    <source>
        <dbReference type="EMBL" id="KDS54180.1"/>
    </source>
</evidence>
<keyword evidence="1 2" id="KW-0812">Transmembrane</keyword>
<dbReference type="Proteomes" id="UP000027661">
    <property type="component" value="Unassembled WGS sequence"/>
</dbReference>
<evidence type="ECO:0000313" key="3">
    <source>
        <dbReference type="Proteomes" id="UP000027661"/>
    </source>
</evidence>
<evidence type="ECO:0000256" key="1">
    <source>
        <dbReference type="SAM" id="Phobius"/>
    </source>
</evidence>
<feature type="transmembrane region" description="Helical" evidence="1">
    <location>
        <begin position="58"/>
        <end position="76"/>
    </location>
</feature>
<keyword evidence="1" id="KW-0472">Membrane</keyword>
<comment type="caution">
    <text evidence="2">The sequence shown here is derived from an EMBL/GenBank/DDBJ whole genome shotgun (WGS) entry which is preliminary data.</text>
</comment>
<sequence>MSNTVSTEATLFSTTHPDVVKRTSVSSIIISAILCVIGAGAFATSLKMGDSSSTMSMVLMAGGTILFLWAVFRFFWRGKEWVYAPTGSVAKEGTCFFDVCNLQALTDALEKKGFETRNDVKVKTNGNVRMDYMISQDKKFVAAQLFRFIPYTYEPASSVFYFTGDDASAFVHCLETSEF</sequence>
<accession>A0A069SIB6</accession>
<dbReference type="PATRIC" id="fig|1339352.3.peg.1902"/>
<reference evidence="2 3" key="1">
    <citation type="submission" date="2014-04" db="EMBL/GenBank/DDBJ databases">
        <authorList>
            <person name="Sears C."/>
            <person name="Carroll K."/>
            <person name="Sack B.R."/>
            <person name="Qadri F."/>
            <person name="Myers L.L."/>
            <person name="Chung G.-T."/>
            <person name="Escheverria P."/>
            <person name="Fraser C.M."/>
            <person name="Sadzewicz L."/>
            <person name="Shefchek K.A."/>
            <person name="Tallon L."/>
            <person name="Das S.P."/>
            <person name="Daugherty S."/>
            <person name="Mongodin E.F."/>
        </authorList>
    </citation>
    <scope>NUCLEOTIDE SEQUENCE [LARGE SCALE GENOMIC DNA]</scope>
    <source>
        <strain evidence="2 3">3975 RP4</strain>
    </source>
</reference>
<name>A0A069SIB6_PHOVU</name>
<gene>
    <name evidence="2" type="ORF">M099_1964</name>
</gene>
<organism evidence="2 3">
    <name type="scientific">Phocaeicola vulgatus str. 3975 RP4</name>
    <dbReference type="NCBI Taxonomy" id="1339352"/>
    <lineage>
        <taxon>Bacteria</taxon>
        <taxon>Pseudomonadati</taxon>
        <taxon>Bacteroidota</taxon>
        <taxon>Bacteroidia</taxon>
        <taxon>Bacteroidales</taxon>
        <taxon>Bacteroidaceae</taxon>
        <taxon>Phocaeicola</taxon>
    </lineage>
</organism>
<feature type="transmembrane region" description="Helical" evidence="1">
    <location>
        <begin position="25"/>
        <end position="46"/>
    </location>
</feature>
<keyword evidence="1" id="KW-1133">Transmembrane helix</keyword>
<protein>
    <submittedName>
        <fullName evidence="2">Putative transmembrane protein</fullName>
    </submittedName>
</protein>
<dbReference type="RefSeq" id="WP_032952821.1">
    <property type="nucleotide sequence ID" value="NZ_JNHM01000027.1"/>
</dbReference>
<dbReference type="AlphaFoldDB" id="A0A069SIB6"/>
<proteinExistence type="predicted"/>
<dbReference type="EMBL" id="JNHM01000027">
    <property type="protein sequence ID" value="KDS54180.1"/>
    <property type="molecule type" value="Genomic_DNA"/>
</dbReference>